<dbReference type="InterPro" id="IPR036188">
    <property type="entry name" value="FAD/NAD-bd_sf"/>
</dbReference>
<protein>
    <submittedName>
        <fullName evidence="2">FAD/NAD(P)-binding protein</fullName>
    </submittedName>
</protein>
<evidence type="ECO:0000313" key="3">
    <source>
        <dbReference type="Proteomes" id="UP000606494"/>
    </source>
</evidence>
<dbReference type="Gene3D" id="3.50.50.60">
    <property type="entry name" value="FAD/NAD(P)-binding domain"/>
    <property type="match status" value="1"/>
</dbReference>
<sequence>MMIWRTEHIVQETNFYTYVQARERENQSLHYSNTVAIVGGGPKGLYALNHFINQLKLYPTSKYFKILWFNQDKLFGCGPNYDIHQPDYLLINYCIGHVQAFHPDYRDYENQKSFVDWLTAVKTIDTPVAPTDFASRALVGRYLQWVATETTRNLPTNVQLELISQPVTTITYQDIKVMVETQTGAWEVDSLLLATGHCYQNSPLVHHPEIPAAHYIRAAYPVSQFAAIPPQEHVGVVGLGLTFIDIALALTEGRGGVFSHGQYKPTGKEPVIYPFSRTSLPICCRGPQYHAQRPLFLMTDAWFRTLMDRSAKIDFLTEVLPSIEKEVQLAYYSVLIGSTDLQAILKKIKCVPKEERFTLKDLLQPSLGSEEEIVSYIQMNIEEAHKGEDKSPRMAAAAVWGKICPWIADLYRTVGYTGASQQQLDSYYFGAFNRVSYGPPIANMEKIYALAKAGIIRFCAFQNPKVRWQTRQQTFLIQDPSGLEIQVATLIDARIGRPALQKKNAFFYDNLLQQGLIKQHENEGYSPGTLSMDKHGKCTTINNVPVYCYGSNTEGVFFDNDTLSRTKNNTACYWVEETLKDR</sequence>
<accession>A0ABR7Y6S4</accession>
<keyword evidence="3" id="KW-1185">Reference proteome</keyword>
<proteinExistence type="predicted"/>
<organism evidence="2 3">
    <name type="scientific">Sphingobacterium arenae</name>
    <dbReference type="NCBI Taxonomy" id="1280598"/>
    <lineage>
        <taxon>Bacteria</taxon>
        <taxon>Pseudomonadati</taxon>
        <taxon>Bacteroidota</taxon>
        <taxon>Sphingobacteriia</taxon>
        <taxon>Sphingobacteriales</taxon>
        <taxon>Sphingobacteriaceae</taxon>
        <taxon>Sphingobacterium</taxon>
    </lineage>
</organism>
<gene>
    <name evidence="2" type="ORF">H8B17_15355</name>
</gene>
<dbReference type="PANTHER" id="PTHR40254:SF1">
    <property type="entry name" value="BLR0577 PROTEIN"/>
    <property type="match status" value="1"/>
</dbReference>
<dbReference type="Proteomes" id="UP000606494">
    <property type="component" value="Unassembled WGS sequence"/>
</dbReference>
<dbReference type="SUPFAM" id="SSF51905">
    <property type="entry name" value="FAD/NAD(P)-binding domain"/>
    <property type="match status" value="1"/>
</dbReference>
<dbReference type="InterPro" id="IPR052189">
    <property type="entry name" value="L-asp_N-monooxygenase_NS-form"/>
</dbReference>
<dbReference type="PANTHER" id="PTHR40254">
    <property type="entry name" value="BLR0577 PROTEIN"/>
    <property type="match status" value="1"/>
</dbReference>
<dbReference type="EMBL" id="JACNYK010000004">
    <property type="protein sequence ID" value="MBD1426958.1"/>
    <property type="molecule type" value="Genomic_DNA"/>
</dbReference>
<evidence type="ECO:0000259" key="1">
    <source>
        <dbReference type="Pfam" id="PF13454"/>
    </source>
</evidence>
<name>A0ABR7Y6S4_9SPHI</name>
<comment type="caution">
    <text evidence="2">The sequence shown here is derived from an EMBL/GenBank/DDBJ whole genome shotgun (WGS) entry which is preliminary data.</text>
</comment>
<feature type="domain" description="FAD-dependent urate hydroxylase HpyO/Asp monooxygenase CreE-like FAD/NAD(P)-binding" evidence="1">
    <location>
        <begin position="36"/>
        <end position="197"/>
    </location>
</feature>
<evidence type="ECO:0000313" key="2">
    <source>
        <dbReference type="EMBL" id="MBD1426958.1"/>
    </source>
</evidence>
<dbReference type="InterPro" id="IPR038732">
    <property type="entry name" value="HpyO/CreE_NAD-binding"/>
</dbReference>
<reference evidence="2 3" key="1">
    <citation type="submission" date="2020-08" db="EMBL/GenBank/DDBJ databases">
        <title>Sphingobacterium sp. DN00404 isolated from aquaculture water.</title>
        <authorList>
            <person name="Zhang M."/>
        </authorList>
    </citation>
    <scope>NUCLEOTIDE SEQUENCE [LARGE SCALE GENOMIC DNA]</scope>
    <source>
        <strain evidence="2 3">KCTC 32294</strain>
    </source>
</reference>
<dbReference type="Pfam" id="PF13454">
    <property type="entry name" value="NAD_binding_9"/>
    <property type="match status" value="1"/>
</dbReference>
<dbReference type="RefSeq" id="WP_190310103.1">
    <property type="nucleotide sequence ID" value="NZ_JACNYK010000004.1"/>
</dbReference>